<protein>
    <recommendedName>
        <fullName evidence="4">F-box domain-containing protein</fullName>
    </recommendedName>
</protein>
<feature type="region of interest" description="Disordered" evidence="1">
    <location>
        <begin position="109"/>
        <end position="128"/>
    </location>
</feature>
<dbReference type="EMBL" id="AJIL01000258">
    <property type="protein sequence ID" value="KNE90409.1"/>
    <property type="molecule type" value="Genomic_DNA"/>
</dbReference>
<proteinExistence type="predicted"/>
<evidence type="ECO:0000313" key="3">
    <source>
        <dbReference type="Proteomes" id="UP000054564"/>
    </source>
</evidence>
<comment type="caution">
    <text evidence="2">The sequence shown here is derived from an EMBL/GenBank/DDBJ whole genome shotgun (WGS) entry which is preliminary data.</text>
</comment>
<sequence>MKLDGGWSQVMSEGRQYPTQSLNGNLSICEECGQFIPPSYKELKSLRHFISSQVNHWPIGGPSPSLNRRAAPNIDLGVAIRARFSGSGRQGIENGTVGILVQFWTPLQPPGHSSRKARRPAGRLGWASPWMSSTTGKVHKNTGPVFLKKRNLQDLNFGSPGTRHASGPQFAVVEFVTGRPMDDRMATTARGKSSQMSFHAGQRLGPASPHVDLLLGPRRMTIILDLPWETLELIYAHLIATPTECLHLKYPDALAASTTCCLRLVCRKWADWLYEHHLYRGLTFSSASRSMEFAKHIWSRSELLPRAKCQHLVIDRIWAREPPPRNGQQDMIDWEVFAILIELFTDSVVTLELKFVDYPWLPIEDIHAIEQLEILRDLELGLSKTQSGDQYFPPTDLDFFNGLIVAAKGLKSLVLGTHLSMPYEPEPGLWGGEPYPAITHLDVHMALHPPTDILRLSTAFKPSLKVPSIRDNGPGFGENDFDGFPEGVPEMGTIFIEAIMGQMGMEMPRLRRVYENLQETLEGLSISSSHVLKDSLDLRFPKLRVLAIDCWVNSITDFLSRDVFTQSSIEVMAIDAEAAFTDCEPKFFGNPFANLPRLKKLVFMSAPSDYSAPQKLLEACETLGVKCLYIDHRYMPRIMNI</sequence>
<organism evidence="2 3">
    <name type="scientific">Puccinia striiformis f. sp. tritici PST-78</name>
    <dbReference type="NCBI Taxonomy" id="1165861"/>
    <lineage>
        <taxon>Eukaryota</taxon>
        <taxon>Fungi</taxon>
        <taxon>Dikarya</taxon>
        <taxon>Basidiomycota</taxon>
        <taxon>Pucciniomycotina</taxon>
        <taxon>Pucciniomycetes</taxon>
        <taxon>Pucciniales</taxon>
        <taxon>Pucciniaceae</taxon>
        <taxon>Puccinia</taxon>
    </lineage>
</organism>
<name>A0A0L0UUI2_9BASI</name>
<reference evidence="3" key="1">
    <citation type="submission" date="2014-03" db="EMBL/GenBank/DDBJ databases">
        <title>The Genome Sequence of Puccinia striiformis f. sp. tritici PST-78.</title>
        <authorList>
            <consortium name="The Broad Institute Genome Sequencing Platform"/>
            <person name="Cuomo C."/>
            <person name="Hulbert S."/>
            <person name="Chen X."/>
            <person name="Walker B."/>
            <person name="Young S.K."/>
            <person name="Zeng Q."/>
            <person name="Gargeya S."/>
            <person name="Fitzgerald M."/>
            <person name="Haas B."/>
            <person name="Abouelleil A."/>
            <person name="Alvarado L."/>
            <person name="Arachchi H.M."/>
            <person name="Berlin A.M."/>
            <person name="Chapman S.B."/>
            <person name="Goldberg J."/>
            <person name="Griggs A."/>
            <person name="Gujja S."/>
            <person name="Hansen M."/>
            <person name="Howarth C."/>
            <person name="Imamovic A."/>
            <person name="Larimer J."/>
            <person name="McCowan C."/>
            <person name="Montmayeur A."/>
            <person name="Murphy C."/>
            <person name="Neiman D."/>
            <person name="Pearson M."/>
            <person name="Priest M."/>
            <person name="Roberts A."/>
            <person name="Saif S."/>
            <person name="Shea T."/>
            <person name="Sisk P."/>
            <person name="Sykes S."/>
            <person name="Wortman J."/>
            <person name="Nusbaum C."/>
            <person name="Birren B."/>
        </authorList>
    </citation>
    <scope>NUCLEOTIDE SEQUENCE [LARGE SCALE GENOMIC DNA]</scope>
    <source>
        <strain evidence="3">race PST-78</strain>
    </source>
</reference>
<evidence type="ECO:0000256" key="1">
    <source>
        <dbReference type="SAM" id="MobiDB-lite"/>
    </source>
</evidence>
<evidence type="ECO:0000313" key="2">
    <source>
        <dbReference type="EMBL" id="KNE90409.1"/>
    </source>
</evidence>
<dbReference type="AlphaFoldDB" id="A0A0L0UUI2"/>
<accession>A0A0L0UUI2</accession>
<gene>
    <name evidence="2" type="ORF">PSTG_16154</name>
</gene>
<dbReference type="Proteomes" id="UP000054564">
    <property type="component" value="Unassembled WGS sequence"/>
</dbReference>
<keyword evidence="3" id="KW-1185">Reference proteome</keyword>
<evidence type="ECO:0008006" key="4">
    <source>
        <dbReference type="Google" id="ProtNLM"/>
    </source>
</evidence>